<evidence type="ECO:0000256" key="1">
    <source>
        <dbReference type="SAM" id="Phobius"/>
    </source>
</evidence>
<keyword evidence="3" id="KW-1185">Reference proteome</keyword>
<evidence type="ECO:0000313" key="2">
    <source>
        <dbReference type="EMBL" id="MFF3667990.1"/>
    </source>
</evidence>
<dbReference type="InterPro" id="IPR039708">
    <property type="entry name" value="MT1774/Rv1733c-like"/>
</dbReference>
<sequence>MSQNPFARLARWLGFDRNPLRRRCDRIEAIVRLIAVMGVVVAVVLGVLFGVRAYGDGLRTEAAQAQSRHLTWATLLQDVPARGLSPSGVAVGRARAEWTVADGAHRTGVVEAPPGRRAGEVVQIWTDGSGMPTRRPQDRETTVVAAMTVGLGLPTGAAALLTLLVLATRTLNQRRATRAWEAQWSVVEPMWRINGR</sequence>
<evidence type="ECO:0008006" key="4">
    <source>
        <dbReference type="Google" id="ProtNLM"/>
    </source>
</evidence>
<keyword evidence="1" id="KW-1133">Transmembrane helix</keyword>
<reference evidence="2 3" key="1">
    <citation type="submission" date="2024-10" db="EMBL/GenBank/DDBJ databases">
        <title>The Natural Products Discovery Center: Release of the First 8490 Sequenced Strains for Exploring Actinobacteria Biosynthetic Diversity.</title>
        <authorList>
            <person name="Kalkreuter E."/>
            <person name="Kautsar S.A."/>
            <person name="Yang D."/>
            <person name="Bader C.D."/>
            <person name="Teijaro C.N."/>
            <person name="Fluegel L."/>
            <person name="Davis C.M."/>
            <person name="Simpson J.R."/>
            <person name="Lauterbach L."/>
            <person name="Steele A.D."/>
            <person name="Gui C."/>
            <person name="Meng S."/>
            <person name="Li G."/>
            <person name="Viehrig K."/>
            <person name="Ye F."/>
            <person name="Su P."/>
            <person name="Kiefer A.F."/>
            <person name="Nichols A."/>
            <person name="Cepeda A.J."/>
            <person name="Yan W."/>
            <person name="Fan B."/>
            <person name="Jiang Y."/>
            <person name="Adhikari A."/>
            <person name="Zheng C.-J."/>
            <person name="Schuster L."/>
            <person name="Cowan T.M."/>
            <person name="Smanski M.J."/>
            <person name="Chevrette M.G."/>
            <person name="De Carvalho L.P.S."/>
            <person name="Shen B."/>
        </authorList>
    </citation>
    <scope>NUCLEOTIDE SEQUENCE [LARGE SCALE GENOMIC DNA]</scope>
    <source>
        <strain evidence="2 3">NPDC002173</strain>
    </source>
</reference>
<dbReference type="PANTHER" id="PTHR42305:SF1">
    <property type="entry name" value="MEMBRANE PROTEIN RV1733C-RELATED"/>
    <property type="match status" value="1"/>
</dbReference>
<dbReference type="PANTHER" id="PTHR42305">
    <property type="entry name" value="MEMBRANE PROTEIN RV1733C-RELATED"/>
    <property type="match status" value="1"/>
</dbReference>
<dbReference type="Proteomes" id="UP001602013">
    <property type="component" value="Unassembled WGS sequence"/>
</dbReference>
<organism evidence="2 3">
    <name type="scientific">Microtetraspora malaysiensis</name>
    <dbReference type="NCBI Taxonomy" id="161358"/>
    <lineage>
        <taxon>Bacteria</taxon>
        <taxon>Bacillati</taxon>
        <taxon>Actinomycetota</taxon>
        <taxon>Actinomycetes</taxon>
        <taxon>Streptosporangiales</taxon>
        <taxon>Streptosporangiaceae</taxon>
        <taxon>Microtetraspora</taxon>
    </lineage>
</organism>
<name>A0ABW6SSM5_9ACTN</name>
<dbReference type="RefSeq" id="WP_387413329.1">
    <property type="nucleotide sequence ID" value="NZ_CP191998.1"/>
</dbReference>
<feature type="transmembrane region" description="Helical" evidence="1">
    <location>
        <begin position="29"/>
        <end position="51"/>
    </location>
</feature>
<protein>
    <recommendedName>
        <fullName evidence="4">Transmembrane protein</fullName>
    </recommendedName>
</protein>
<feature type="transmembrane region" description="Helical" evidence="1">
    <location>
        <begin position="143"/>
        <end position="166"/>
    </location>
</feature>
<gene>
    <name evidence="2" type="ORF">ACFYXI_20590</name>
</gene>
<keyword evidence="1" id="KW-0812">Transmembrane</keyword>
<dbReference type="EMBL" id="JBIASD010000013">
    <property type="protein sequence ID" value="MFF3667990.1"/>
    <property type="molecule type" value="Genomic_DNA"/>
</dbReference>
<keyword evidence="1" id="KW-0472">Membrane</keyword>
<comment type="caution">
    <text evidence="2">The sequence shown here is derived from an EMBL/GenBank/DDBJ whole genome shotgun (WGS) entry which is preliminary data.</text>
</comment>
<evidence type="ECO:0000313" key="3">
    <source>
        <dbReference type="Proteomes" id="UP001602013"/>
    </source>
</evidence>
<proteinExistence type="predicted"/>
<accession>A0ABW6SSM5</accession>